<dbReference type="PANTHER" id="PTHR45663">
    <property type="entry name" value="GEO12009P1"/>
    <property type="match status" value="1"/>
</dbReference>
<dbReference type="EMBL" id="BJLR01000033">
    <property type="protein sequence ID" value="GEA89477.1"/>
    <property type="molecule type" value="Genomic_DNA"/>
</dbReference>
<protein>
    <submittedName>
        <fullName evidence="5">Co-chaperone YbbN</fullName>
    </submittedName>
</protein>
<dbReference type="SUPFAM" id="SSF52833">
    <property type="entry name" value="Thioredoxin-like"/>
    <property type="match status" value="1"/>
</dbReference>
<feature type="region of interest" description="Disordered" evidence="3">
    <location>
        <begin position="1"/>
        <end position="41"/>
    </location>
</feature>
<evidence type="ECO:0000256" key="3">
    <source>
        <dbReference type="SAM" id="MobiDB-lite"/>
    </source>
</evidence>
<sequence>MSQPSAPQPRLDVRGAIDLSSLARPSTPPPGSPGGPPAAGGFVVDVDESSFGQLVQDSTTHPVVVLLWAPWSQVSVGLAADLGTLAYEYAGRFLLARIDGEANPQIAQAFGVQSPQSLPVAVAVVAGQPLPLFQGAYPIEQVRGVIDQVLAAAAANGVTGTVPGGAVVVPDEPEEPPLPPLHQAAYDAIERDDLPAAQEAYSQALRENPRDAMARAGLAQVGLLSRTRDADLNAARRAAADDPRDVAAQLLVADLDVLGGKIDDAFGRLVDLVRVTAGPERERVRLHLVELFEVVGAEDPRVGAARRALANALY</sequence>
<dbReference type="GO" id="GO:0015035">
    <property type="term" value="F:protein-disulfide reductase activity"/>
    <property type="evidence" value="ECO:0007669"/>
    <property type="project" value="TreeGrafter"/>
</dbReference>
<dbReference type="RefSeq" id="WP_141372740.1">
    <property type="nucleotide sequence ID" value="NZ_BJLR01000033.1"/>
</dbReference>
<accession>A0A4Y3L010</accession>
<dbReference type="Pfam" id="PF14561">
    <property type="entry name" value="TPR_20"/>
    <property type="match status" value="1"/>
</dbReference>
<dbReference type="PROSITE" id="PS51352">
    <property type="entry name" value="THIOREDOXIN_2"/>
    <property type="match status" value="1"/>
</dbReference>
<dbReference type="PANTHER" id="PTHR45663:SF11">
    <property type="entry name" value="GEO12009P1"/>
    <property type="match status" value="1"/>
</dbReference>
<dbReference type="Proteomes" id="UP000317046">
    <property type="component" value="Unassembled WGS sequence"/>
</dbReference>
<evidence type="ECO:0000256" key="2">
    <source>
        <dbReference type="ARBA" id="ARBA00023284"/>
    </source>
</evidence>
<evidence type="ECO:0000256" key="1">
    <source>
        <dbReference type="ARBA" id="ARBA00008987"/>
    </source>
</evidence>
<feature type="compositionally biased region" description="Pro residues" evidence="3">
    <location>
        <begin position="26"/>
        <end position="36"/>
    </location>
</feature>
<evidence type="ECO:0000313" key="6">
    <source>
        <dbReference type="Proteomes" id="UP000317046"/>
    </source>
</evidence>
<dbReference type="Pfam" id="PF00085">
    <property type="entry name" value="Thioredoxin"/>
    <property type="match status" value="1"/>
</dbReference>
<organism evidence="5 6">
    <name type="scientific">Cellulomonas cellasea</name>
    <dbReference type="NCBI Taxonomy" id="43670"/>
    <lineage>
        <taxon>Bacteria</taxon>
        <taxon>Bacillati</taxon>
        <taxon>Actinomycetota</taxon>
        <taxon>Actinomycetes</taxon>
        <taxon>Micrococcales</taxon>
        <taxon>Cellulomonadaceae</taxon>
        <taxon>Cellulomonas</taxon>
    </lineage>
</organism>
<comment type="similarity">
    <text evidence="1">Belongs to the thioredoxin family.</text>
</comment>
<proteinExistence type="inferred from homology"/>
<dbReference type="Gene3D" id="1.25.40.10">
    <property type="entry name" value="Tetratricopeptide repeat domain"/>
    <property type="match status" value="1"/>
</dbReference>
<dbReference type="GO" id="GO:0006950">
    <property type="term" value="P:response to stress"/>
    <property type="evidence" value="ECO:0007669"/>
    <property type="project" value="UniProtKB-ARBA"/>
</dbReference>
<dbReference type="AlphaFoldDB" id="A0A4Y3L010"/>
<dbReference type="InterPro" id="IPR013766">
    <property type="entry name" value="Thioredoxin_domain"/>
</dbReference>
<feature type="domain" description="Thioredoxin" evidence="4">
    <location>
        <begin position="23"/>
        <end position="151"/>
    </location>
</feature>
<dbReference type="Gene3D" id="3.40.30.10">
    <property type="entry name" value="Glutaredoxin"/>
    <property type="match status" value="1"/>
</dbReference>
<keyword evidence="6" id="KW-1185">Reference proteome</keyword>
<name>A0A4Y3L010_9CELL</name>
<dbReference type="InterPro" id="IPR011990">
    <property type="entry name" value="TPR-like_helical_dom_sf"/>
</dbReference>
<keyword evidence="2" id="KW-0676">Redox-active center</keyword>
<evidence type="ECO:0000313" key="5">
    <source>
        <dbReference type="EMBL" id="GEA89477.1"/>
    </source>
</evidence>
<dbReference type="SUPFAM" id="SSF48452">
    <property type="entry name" value="TPR-like"/>
    <property type="match status" value="1"/>
</dbReference>
<dbReference type="GO" id="GO:0005737">
    <property type="term" value="C:cytoplasm"/>
    <property type="evidence" value="ECO:0007669"/>
    <property type="project" value="TreeGrafter"/>
</dbReference>
<gene>
    <name evidence="5" type="ORF">CCE01nite_34260</name>
</gene>
<dbReference type="CDD" id="cd02956">
    <property type="entry name" value="ybbN"/>
    <property type="match status" value="1"/>
</dbReference>
<reference evidence="5" key="1">
    <citation type="submission" date="2019-06" db="EMBL/GenBank/DDBJ databases">
        <title>Whole genome shotgun sequence of Cellulomonas cellasea NBRC 3753.</title>
        <authorList>
            <person name="Hosoyama A."/>
            <person name="Uohara A."/>
            <person name="Ohji S."/>
            <person name="Ichikawa N."/>
        </authorList>
    </citation>
    <scope>NUCLEOTIDE SEQUENCE [LARGE SCALE GENOMIC DNA]</scope>
    <source>
        <strain evidence="5">NBRC 3753</strain>
    </source>
</reference>
<comment type="caution">
    <text evidence="5">The sequence shown here is derived from an EMBL/GenBank/DDBJ whole genome shotgun (WGS) entry which is preliminary data.</text>
</comment>
<evidence type="ECO:0000259" key="4">
    <source>
        <dbReference type="PROSITE" id="PS51352"/>
    </source>
</evidence>
<dbReference type="InterPro" id="IPR036249">
    <property type="entry name" value="Thioredoxin-like_sf"/>
</dbReference>